<dbReference type="GO" id="GO:0006508">
    <property type="term" value="P:proteolysis"/>
    <property type="evidence" value="ECO:0007669"/>
    <property type="project" value="TreeGrafter"/>
</dbReference>
<dbReference type="STRING" id="983506.L8WUU3"/>
<gene>
    <name evidence="2" type="ORF">AG1IA_05860</name>
</gene>
<comment type="similarity">
    <text evidence="1">Belongs to the peptidase C14B family.</text>
</comment>
<name>L8WUU3_THACA</name>
<dbReference type="Gene3D" id="3.40.50.12660">
    <property type="match status" value="1"/>
</dbReference>
<evidence type="ECO:0000313" key="2">
    <source>
        <dbReference type="EMBL" id="ELU40114.1"/>
    </source>
</evidence>
<proteinExistence type="inferred from homology"/>
<dbReference type="AlphaFoldDB" id="L8WUU3"/>
<dbReference type="InterPro" id="IPR050452">
    <property type="entry name" value="Metacaspase"/>
</dbReference>
<evidence type="ECO:0000256" key="1">
    <source>
        <dbReference type="ARBA" id="ARBA00009005"/>
    </source>
</evidence>
<evidence type="ECO:0000313" key="3">
    <source>
        <dbReference type="Proteomes" id="UP000011668"/>
    </source>
</evidence>
<dbReference type="EMBL" id="AFRT01001514">
    <property type="protein sequence ID" value="ELU40114.1"/>
    <property type="molecule type" value="Genomic_DNA"/>
</dbReference>
<dbReference type="Proteomes" id="UP000011668">
    <property type="component" value="Unassembled WGS sequence"/>
</dbReference>
<keyword evidence="3" id="KW-1185">Reference proteome</keyword>
<reference evidence="2 3" key="1">
    <citation type="journal article" date="2013" name="Nat. Commun.">
        <title>The evolution and pathogenic mechanisms of the rice sheath blight pathogen.</title>
        <authorList>
            <person name="Zheng A."/>
            <person name="Lin R."/>
            <person name="Xu L."/>
            <person name="Qin P."/>
            <person name="Tang C."/>
            <person name="Ai P."/>
            <person name="Zhang D."/>
            <person name="Liu Y."/>
            <person name="Sun Z."/>
            <person name="Feng H."/>
            <person name="Wang Y."/>
            <person name="Chen Y."/>
            <person name="Liang X."/>
            <person name="Fu R."/>
            <person name="Li Q."/>
            <person name="Zhang J."/>
            <person name="Yu X."/>
            <person name="Xie Z."/>
            <person name="Ding L."/>
            <person name="Guan P."/>
            <person name="Tang J."/>
            <person name="Liang Y."/>
            <person name="Wang S."/>
            <person name="Deng Q."/>
            <person name="Li S."/>
            <person name="Zhu J."/>
            <person name="Wang L."/>
            <person name="Liu H."/>
            <person name="Li P."/>
        </authorList>
    </citation>
    <scope>NUCLEOTIDE SEQUENCE [LARGE SCALE GENOMIC DNA]</scope>
    <source>
        <strain evidence="3">AG-1 IA</strain>
    </source>
</reference>
<dbReference type="PANTHER" id="PTHR48104:SF30">
    <property type="entry name" value="METACASPASE-1"/>
    <property type="match status" value="1"/>
</dbReference>
<organism evidence="2 3">
    <name type="scientific">Thanatephorus cucumeris (strain AG1-IA)</name>
    <name type="common">Rice sheath blight fungus</name>
    <name type="synonym">Rhizoctonia solani</name>
    <dbReference type="NCBI Taxonomy" id="983506"/>
    <lineage>
        <taxon>Eukaryota</taxon>
        <taxon>Fungi</taxon>
        <taxon>Dikarya</taxon>
        <taxon>Basidiomycota</taxon>
        <taxon>Agaricomycotina</taxon>
        <taxon>Agaricomycetes</taxon>
        <taxon>Cantharellales</taxon>
        <taxon>Ceratobasidiaceae</taxon>
        <taxon>Rhizoctonia</taxon>
        <taxon>Rhizoctonia solani AG-1</taxon>
    </lineage>
</organism>
<sequence>MEKTFIICYVSITSALKIYSYWPTVQQGYHEDEITFMTDEPGTPTRLRPTCSNIFSSFRELDAGHGIQVEDTDGDEFDGWDEAIIPADWATAYNYRDEGLIIDDYLKEVCVNALPKGAHLTCCHAGTIMDLTYEHSTKENGKFKLNELTGLLSRRLPSRYESVDGRVDSQQAYARARGLLTEAFTRCIRESAKVYRLANATFRLNPTLKQLYEYILCHGRPDPAIYGRRYTQDPVLATTYKLSHSSTFLETALPSLLQHNSSRSTRDVGLSIANDVRLLNRNCYPQIAVYHSALGRVQLATSITHSQRTPKVPLPSRYFISLHPPAQAILNPDVSIGCRWCRYMNQLLLNHNRLRISAVPSPRLYSMSISPTHCLLTGKRKAGRGAATTAEAAEIARRRAAYRAAYASGRPYTGRRNEWGGFEYPDSAAYRERYSKGDITGNQAFYVAVSVMATTHLSPLLSSKPPTSISSVDRRHEQARLALEEARSRGQVYGDERREGIRKWVREAGLEGAGQNIGHGGRRRDSEEE</sequence>
<dbReference type="PANTHER" id="PTHR48104">
    <property type="entry name" value="METACASPASE-4"/>
    <property type="match status" value="1"/>
</dbReference>
<accession>L8WUU3</accession>
<dbReference type="OrthoDB" id="3223806at2759"/>
<dbReference type="GO" id="GO:0005737">
    <property type="term" value="C:cytoplasm"/>
    <property type="evidence" value="ECO:0007669"/>
    <property type="project" value="TreeGrafter"/>
</dbReference>
<protein>
    <submittedName>
        <fullName evidence="2">Caspase domain-containing protein</fullName>
    </submittedName>
</protein>
<comment type="caution">
    <text evidence="2">The sequence shown here is derived from an EMBL/GenBank/DDBJ whole genome shotgun (WGS) entry which is preliminary data.</text>
</comment>
<dbReference type="HOGENOM" id="CLU_515038_0_0_1"/>
<dbReference type="GO" id="GO:0004197">
    <property type="term" value="F:cysteine-type endopeptidase activity"/>
    <property type="evidence" value="ECO:0007669"/>
    <property type="project" value="TreeGrafter"/>
</dbReference>